<comment type="caution">
    <text evidence="2">The sequence shown here is derived from an EMBL/GenBank/DDBJ whole genome shotgun (WGS) entry which is preliminary data.</text>
</comment>
<dbReference type="AlphaFoldDB" id="A0A9K3D1D1"/>
<reference evidence="2 3" key="1">
    <citation type="journal article" date="2018" name="PLoS ONE">
        <title>The draft genome of Kipferlia bialata reveals reductive genome evolution in fornicate parasites.</title>
        <authorList>
            <person name="Tanifuji G."/>
            <person name="Takabayashi S."/>
            <person name="Kume K."/>
            <person name="Takagi M."/>
            <person name="Nakayama T."/>
            <person name="Kamikawa R."/>
            <person name="Inagaki Y."/>
            <person name="Hashimoto T."/>
        </authorList>
    </citation>
    <scope>NUCLEOTIDE SEQUENCE [LARGE SCALE GENOMIC DNA]</scope>
    <source>
        <strain evidence="2">NY0173</strain>
    </source>
</reference>
<proteinExistence type="predicted"/>
<feature type="compositionally biased region" description="Basic and acidic residues" evidence="1">
    <location>
        <begin position="39"/>
        <end position="49"/>
    </location>
</feature>
<feature type="compositionally biased region" description="Low complexity" evidence="1">
    <location>
        <begin position="158"/>
        <end position="173"/>
    </location>
</feature>
<feature type="compositionally biased region" description="Pro residues" evidence="1">
    <location>
        <begin position="146"/>
        <end position="157"/>
    </location>
</feature>
<accession>A0A9K3D1D1</accession>
<name>A0A9K3D1D1_9EUKA</name>
<feature type="non-terminal residue" evidence="2">
    <location>
        <position position="1"/>
    </location>
</feature>
<organism evidence="2 3">
    <name type="scientific">Kipferlia bialata</name>
    <dbReference type="NCBI Taxonomy" id="797122"/>
    <lineage>
        <taxon>Eukaryota</taxon>
        <taxon>Metamonada</taxon>
        <taxon>Carpediemonas-like organisms</taxon>
        <taxon>Kipferlia</taxon>
    </lineage>
</organism>
<feature type="compositionally biased region" description="Polar residues" evidence="1">
    <location>
        <begin position="182"/>
        <end position="197"/>
    </location>
</feature>
<evidence type="ECO:0000313" key="2">
    <source>
        <dbReference type="EMBL" id="GIQ87243.1"/>
    </source>
</evidence>
<sequence>MDTGDENARPKARVSMGGEHSYLRRGSPVPRGSNAPAKGAEDHCLHLHVADMPVHASQPHSVPPKSNPLSLPSTHLPPAPQDAAGSRTSSQETYAALSDLMPVGGAPPSSTVSSSPSSQSVSMPGDGHIPSVGAGPYPPRMYGAPCPKPVPPPPPPLHSGSQSQSQSERSQASTPFYMRAATYQSQGTGLYQHTPSESEGDRARDNDVSADVSAVLEGLERPREAVETRVKRGVSAPNNTSVPCSHTTSPSLPFMPTPNNTVADNDLSYDGRVIAPLSPVSLAHNPFACADYVIAPGGIGHPALEYEVYQEETGTPALAAPPKTKAKTKK</sequence>
<feature type="compositionally biased region" description="Low complexity" evidence="1">
    <location>
        <begin position="102"/>
        <end position="125"/>
    </location>
</feature>
<feature type="region of interest" description="Disordered" evidence="1">
    <location>
        <begin position="1"/>
        <end position="209"/>
    </location>
</feature>
<evidence type="ECO:0000313" key="3">
    <source>
        <dbReference type="Proteomes" id="UP000265618"/>
    </source>
</evidence>
<feature type="compositionally biased region" description="Polar residues" evidence="1">
    <location>
        <begin position="236"/>
        <end position="256"/>
    </location>
</feature>
<evidence type="ECO:0000256" key="1">
    <source>
        <dbReference type="SAM" id="MobiDB-lite"/>
    </source>
</evidence>
<gene>
    <name evidence="2" type="ORF">KIPB_009242</name>
</gene>
<protein>
    <submittedName>
        <fullName evidence="2">Uncharacterized protein</fullName>
    </submittedName>
</protein>
<dbReference type="Proteomes" id="UP000265618">
    <property type="component" value="Unassembled WGS sequence"/>
</dbReference>
<feature type="region of interest" description="Disordered" evidence="1">
    <location>
        <begin position="226"/>
        <end position="256"/>
    </location>
</feature>
<dbReference type="EMBL" id="BDIP01003082">
    <property type="protein sequence ID" value="GIQ87243.1"/>
    <property type="molecule type" value="Genomic_DNA"/>
</dbReference>
<keyword evidence="3" id="KW-1185">Reference proteome</keyword>